<gene>
    <name evidence="4" type="ORF">FAB82_02765</name>
</gene>
<keyword evidence="2" id="KW-0472">Membrane</keyword>
<protein>
    <submittedName>
        <fullName evidence="4">DUF3152 domain-containing protein</fullName>
    </submittedName>
</protein>
<feature type="transmembrane region" description="Helical" evidence="2">
    <location>
        <begin position="18"/>
        <end position="36"/>
    </location>
</feature>
<evidence type="ECO:0000313" key="5">
    <source>
        <dbReference type="Proteomes" id="UP000308760"/>
    </source>
</evidence>
<dbReference type="InterPro" id="IPR024079">
    <property type="entry name" value="MetalloPept_cat_dom_sf"/>
</dbReference>
<evidence type="ECO:0000256" key="2">
    <source>
        <dbReference type="SAM" id="Phobius"/>
    </source>
</evidence>
<dbReference type="InterPro" id="IPR022603">
    <property type="entry name" value="DUF3152"/>
</dbReference>
<keyword evidence="2" id="KW-1133">Transmembrane helix</keyword>
<dbReference type="Gene3D" id="3.40.390.10">
    <property type="entry name" value="Collagenase (Catalytic Domain)"/>
    <property type="match status" value="1"/>
</dbReference>
<dbReference type="RefSeq" id="WP_136533010.1">
    <property type="nucleotide sequence ID" value="NZ_STGY01000007.1"/>
</dbReference>
<name>A0A4S8QP10_9ACTN</name>
<reference evidence="4 5" key="2">
    <citation type="submission" date="2019-05" db="EMBL/GenBank/DDBJ databases">
        <title>Glycomyces buryatensis sp. nov.</title>
        <authorList>
            <person name="Nikitina E."/>
        </authorList>
    </citation>
    <scope>NUCLEOTIDE SEQUENCE [LARGE SCALE GENOMIC DNA]</scope>
    <source>
        <strain evidence="4 5">18</strain>
    </source>
</reference>
<dbReference type="GO" id="GO:0008237">
    <property type="term" value="F:metallopeptidase activity"/>
    <property type="evidence" value="ECO:0007669"/>
    <property type="project" value="InterPro"/>
</dbReference>
<evidence type="ECO:0000259" key="3">
    <source>
        <dbReference type="Pfam" id="PF11350"/>
    </source>
</evidence>
<feature type="compositionally biased region" description="Polar residues" evidence="1">
    <location>
        <begin position="44"/>
        <end position="56"/>
    </location>
</feature>
<proteinExistence type="predicted"/>
<comment type="caution">
    <text evidence="4">The sequence shown here is derived from an EMBL/GenBank/DDBJ whole genome shotgun (WGS) entry which is preliminary data.</text>
</comment>
<accession>A0A4S8QP10</accession>
<evidence type="ECO:0000256" key="1">
    <source>
        <dbReference type="SAM" id="MobiDB-lite"/>
    </source>
</evidence>
<feature type="region of interest" description="Disordered" evidence="1">
    <location>
        <begin position="44"/>
        <end position="73"/>
    </location>
</feature>
<keyword evidence="2" id="KW-0812">Transmembrane</keyword>
<evidence type="ECO:0000313" key="4">
    <source>
        <dbReference type="EMBL" id="THV43169.1"/>
    </source>
</evidence>
<dbReference type="OrthoDB" id="9779865at2"/>
<feature type="compositionally biased region" description="Low complexity" evidence="1">
    <location>
        <begin position="57"/>
        <end position="70"/>
    </location>
</feature>
<sequence length="286" mass="30613">MTEGRLERNRRLRQRRRLVFAAVLVLMAGMGIYFAVDSTGEANPQTLETPLPSSVTAPAPADDPIEPDLASPQVDADADAGATTVPLYFSGTGTWTYADGRPGEIAGTSGTLLRYNIAVENGLQLDVEEVATTVAATLADDRSWTSGGAWRFEQVSQGSADFTVYLASPDQRAQLCGSTNTTVSCRNGDKVVINSARWITGVDHWDGTIETYREYAINHEVGHRLGHSHEICPAAGEPSPLMAQQTFQLAGCTGNAWPYPDGKTYVSGPAGEYGGPDLPPDDYADE</sequence>
<feature type="domain" description="DUF3152" evidence="3">
    <location>
        <begin position="90"/>
        <end position="249"/>
    </location>
</feature>
<dbReference type="AlphaFoldDB" id="A0A4S8QP10"/>
<keyword evidence="5" id="KW-1185">Reference proteome</keyword>
<organism evidence="4 5">
    <name type="scientific">Glycomyces buryatensis</name>
    <dbReference type="NCBI Taxonomy" id="2570927"/>
    <lineage>
        <taxon>Bacteria</taxon>
        <taxon>Bacillati</taxon>
        <taxon>Actinomycetota</taxon>
        <taxon>Actinomycetes</taxon>
        <taxon>Glycomycetales</taxon>
        <taxon>Glycomycetaceae</taxon>
        <taxon>Glycomyces</taxon>
    </lineage>
</organism>
<dbReference type="SUPFAM" id="SSF55486">
    <property type="entry name" value="Metalloproteases ('zincins'), catalytic domain"/>
    <property type="match status" value="1"/>
</dbReference>
<dbReference type="Pfam" id="PF11350">
    <property type="entry name" value="DUF3152"/>
    <property type="match status" value="1"/>
</dbReference>
<dbReference type="Proteomes" id="UP000308760">
    <property type="component" value="Unassembled WGS sequence"/>
</dbReference>
<reference evidence="5" key="1">
    <citation type="submission" date="2019-04" db="EMBL/GenBank/DDBJ databases">
        <title>Nocardioides xinjiangensis sp. nov.</title>
        <authorList>
            <person name="Liu S."/>
        </authorList>
    </citation>
    <scope>NUCLEOTIDE SEQUENCE [LARGE SCALE GENOMIC DNA]</scope>
    <source>
        <strain evidence="5">18</strain>
    </source>
</reference>
<dbReference type="EMBL" id="STGY01000007">
    <property type="protein sequence ID" value="THV43169.1"/>
    <property type="molecule type" value="Genomic_DNA"/>
</dbReference>